<comment type="caution">
    <text evidence="2">The sequence shown here is derived from an EMBL/GenBank/DDBJ whole genome shotgun (WGS) entry which is preliminary data.</text>
</comment>
<keyword evidence="3" id="KW-1185">Reference proteome</keyword>
<name>A0AAW0MM69_9GOBI</name>
<sequence length="186" mass="20051">MERELTGVLLSSIFTSNADVLRKSGRLTLTIARQWNLRGGMNGSRPQEVSGVGQRGVNYWRRRSSEQEDPRKGGSGSTPFSKAHSPHTDSDSEVLPGPELLCPVSWPKPVLHPHDTTACAVPALARAISAAEGPRCRPAGSQTQSWLTVCSTIWTHSRGACLLPAPSTPHTHTGSERGAEDVQCKH</sequence>
<evidence type="ECO:0000313" key="3">
    <source>
        <dbReference type="Proteomes" id="UP001460270"/>
    </source>
</evidence>
<feature type="compositionally biased region" description="Basic and acidic residues" evidence="1">
    <location>
        <begin position="63"/>
        <end position="72"/>
    </location>
</feature>
<accession>A0AAW0MM69</accession>
<feature type="region of interest" description="Disordered" evidence="1">
    <location>
        <begin position="167"/>
        <end position="186"/>
    </location>
</feature>
<proteinExistence type="predicted"/>
<organism evidence="2 3">
    <name type="scientific">Mugilogobius chulae</name>
    <name type="common">yellowstripe goby</name>
    <dbReference type="NCBI Taxonomy" id="88201"/>
    <lineage>
        <taxon>Eukaryota</taxon>
        <taxon>Metazoa</taxon>
        <taxon>Chordata</taxon>
        <taxon>Craniata</taxon>
        <taxon>Vertebrata</taxon>
        <taxon>Euteleostomi</taxon>
        <taxon>Actinopterygii</taxon>
        <taxon>Neopterygii</taxon>
        <taxon>Teleostei</taxon>
        <taxon>Neoteleostei</taxon>
        <taxon>Acanthomorphata</taxon>
        <taxon>Gobiaria</taxon>
        <taxon>Gobiiformes</taxon>
        <taxon>Gobioidei</taxon>
        <taxon>Gobiidae</taxon>
        <taxon>Gobionellinae</taxon>
        <taxon>Mugilogobius</taxon>
    </lineage>
</organism>
<evidence type="ECO:0000256" key="1">
    <source>
        <dbReference type="SAM" id="MobiDB-lite"/>
    </source>
</evidence>
<feature type="compositionally biased region" description="Basic and acidic residues" evidence="1">
    <location>
        <begin position="173"/>
        <end position="186"/>
    </location>
</feature>
<protein>
    <submittedName>
        <fullName evidence="2">Uncharacterized protein</fullName>
    </submittedName>
</protein>
<reference evidence="3" key="1">
    <citation type="submission" date="2024-04" db="EMBL/GenBank/DDBJ databases">
        <title>Salinicola lusitanus LLJ914,a marine bacterium isolated from the Okinawa Trough.</title>
        <authorList>
            <person name="Li J."/>
        </authorList>
    </citation>
    <scope>NUCLEOTIDE SEQUENCE [LARGE SCALE GENOMIC DNA]</scope>
</reference>
<dbReference type="EMBL" id="JBBPFD010000670">
    <property type="protein sequence ID" value="KAK7877841.1"/>
    <property type="molecule type" value="Genomic_DNA"/>
</dbReference>
<dbReference type="Proteomes" id="UP001460270">
    <property type="component" value="Unassembled WGS sequence"/>
</dbReference>
<feature type="region of interest" description="Disordered" evidence="1">
    <location>
        <begin position="38"/>
        <end position="96"/>
    </location>
</feature>
<dbReference type="AlphaFoldDB" id="A0AAW0MM69"/>
<gene>
    <name evidence="2" type="ORF">WMY93_031513</name>
</gene>
<evidence type="ECO:0000313" key="2">
    <source>
        <dbReference type="EMBL" id="KAK7877841.1"/>
    </source>
</evidence>